<dbReference type="EMBL" id="CAAHFH010000001">
    <property type="protein sequence ID" value="VGO19067.1"/>
    <property type="molecule type" value="Genomic_DNA"/>
</dbReference>
<evidence type="ECO:0000256" key="3">
    <source>
        <dbReference type="ARBA" id="ARBA00022729"/>
    </source>
</evidence>
<dbReference type="InterPro" id="IPR017853">
    <property type="entry name" value="GH"/>
</dbReference>
<keyword evidence="4" id="KW-0378">Hydrolase</keyword>
<accession>A0A6C2UHY3</accession>
<organism evidence="9 10">
    <name type="scientific">Pontiella sulfatireligans</name>
    <dbReference type="NCBI Taxonomy" id="2750658"/>
    <lineage>
        <taxon>Bacteria</taxon>
        <taxon>Pseudomonadati</taxon>
        <taxon>Kiritimatiellota</taxon>
        <taxon>Kiritimatiellia</taxon>
        <taxon>Kiritimatiellales</taxon>
        <taxon>Pontiellaceae</taxon>
        <taxon>Pontiella</taxon>
    </lineage>
</organism>
<feature type="chain" id="PRO_5025522879" description="alpha-L-fucosidase" evidence="6">
    <location>
        <begin position="34"/>
        <end position="750"/>
    </location>
</feature>
<keyword evidence="3 6" id="KW-0732">Signal</keyword>
<dbReference type="PANTHER" id="PTHR10030:SF37">
    <property type="entry name" value="ALPHA-L-FUCOSIDASE-RELATED"/>
    <property type="match status" value="1"/>
</dbReference>
<dbReference type="SUPFAM" id="SSF51445">
    <property type="entry name" value="(Trans)glycosidases"/>
    <property type="match status" value="1"/>
</dbReference>
<dbReference type="GO" id="GO:0005764">
    <property type="term" value="C:lysosome"/>
    <property type="evidence" value="ECO:0007669"/>
    <property type="project" value="TreeGrafter"/>
</dbReference>
<evidence type="ECO:0000256" key="5">
    <source>
        <dbReference type="ARBA" id="ARBA00023295"/>
    </source>
</evidence>
<gene>
    <name evidence="9" type="ORF">SCARR_01123</name>
</gene>
<dbReference type="InterPro" id="IPR031919">
    <property type="entry name" value="Fucosidase_C"/>
</dbReference>
<dbReference type="AlphaFoldDB" id="A0A6C2UHY3"/>
<dbReference type="Gene3D" id="3.20.20.80">
    <property type="entry name" value="Glycosidases"/>
    <property type="match status" value="1"/>
</dbReference>
<dbReference type="Gene3D" id="2.60.40.1180">
    <property type="entry name" value="Golgi alpha-mannosidase II"/>
    <property type="match status" value="1"/>
</dbReference>
<evidence type="ECO:0000313" key="9">
    <source>
        <dbReference type="EMBL" id="VGO19067.1"/>
    </source>
</evidence>
<keyword evidence="5" id="KW-0326">Glycosidase</keyword>
<evidence type="ECO:0000313" key="10">
    <source>
        <dbReference type="Proteomes" id="UP000346198"/>
    </source>
</evidence>
<keyword evidence="10" id="KW-1185">Reference proteome</keyword>
<dbReference type="InterPro" id="IPR057739">
    <property type="entry name" value="Glyco_hydro_29_N"/>
</dbReference>
<name>A0A6C2UHY3_9BACT</name>
<dbReference type="InterPro" id="IPR013780">
    <property type="entry name" value="Glyco_hydro_b"/>
</dbReference>
<dbReference type="Pfam" id="PF01120">
    <property type="entry name" value="Alpha_L_fucos"/>
    <property type="match status" value="1"/>
</dbReference>
<evidence type="ECO:0000259" key="8">
    <source>
        <dbReference type="Pfam" id="PF16757"/>
    </source>
</evidence>
<dbReference type="GO" id="GO:0016139">
    <property type="term" value="P:glycoside catabolic process"/>
    <property type="evidence" value="ECO:0007669"/>
    <property type="project" value="TreeGrafter"/>
</dbReference>
<sequence length="750" mass="85002">MFESRTMRHAKMKLSFLSFLLICCTTITISATAEQASEPFVGTVESLERYECPEWFGDAKFGIWSCWNAYTVPGVGDWYARLMYIEGSSHYKYHVANYGHPSEFGYKDIIPLWKGEKFNPEEQIELFKKAGAKYFVAMANHHDNFDLWDSKHQKWNSVNYGPKIDIIGAWRKATLRSGLRFGLTSHLERTWSWFQTNKGADKNGPYAGIPYDGNDPKYQDLYLKPDLNGDDNAAHPVNAPVEWREHWLERCQDVIQQHDPDMFYVDGGVPFYGDDEGRTGLEMIAYLYNNSLRTNEGKNEAVMCIKNWAAKKGRWGYYWPGIATLDVERGRLEKINPDPWQTDTSIGDWTWNRNTTYRSAREIIHELVDIVSKNGNLLLNVSPRDDGSLDADAVQLLEDIGDWMAVNSESIYESRYWKIWGIDDFRIVQKEGALYVTTFDWPTSRSLTVPFLALHDSPAKIAKVELLGHNGALRFENQEKGLVIRLPECKPCDHAWVFKISGERFDEMDLTEFNKTHVNKADKTKIWFQVSKKQTVKPGNKAVSFGKDDALWGINAEGFIFTKMGDSIEISKQRGIDIGAGLDGTVAAVGIDGLVYSLSHDGWQRVEGITGATRIDVDKKGKIWVLHREGKIAYYDGSWHTITGTGKDIGCGPDGLIAIVAGNGRIHTYAEGVWTKHQGGKFARIDVSPKTGHMVMVDVSGKVFVNRIGNADGTWKDLPIRKWQRIQEQATDVSCGQVNDDEIIGWINPE</sequence>
<evidence type="ECO:0000256" key="2">
    <source>
        <dbReference type="ARBA" id="ARBA00012662"/>
    </source>
</evidence>
<comment type="similarity">
    <text evidence="1">Belongs to the glycosyl hydrolase 29 family.</text>
</comment>
<evidence type="ECO:0000256" key="1">
    <source>
        <dbReference type="ARBA" id="ARBA00007951"/>
    </source>
</evidence>
<dbReference type="InterPro" id="IPR000933">
    <property type="entry name" value="Glyco_hydro_29"/>
</dbReference>
<reference evidence="9 10" key="1">
    <citation type="submission" date="2019-04" db="EMBL/GenBank/DDBJ databases">
        <authorList>
            <person name="Van Vliet M D."/>
        </authorList>
    </citation>
    <scope>NUCLEOTIDE SEQUENCE [LARGE SCALE GENOMIC DNA]</scope>
    <source>
        <strain evidence="9 10">F21</strain>
    </source>
</reference>
<evidence type="ECO:0000256" key="6">
    <source>
        <dbReference type="SAM" id="SignalP"/>
    </source>
</evidence>
<protein>
    <recommendedName>
        <fullName evidence="2">alpha-L-fucosidase</fullName>
        <ecNumber evidence="2">3.2.1.51</ecNumber>
    </recommendedName>
</protein>
<dbReference type="Pfam" id="PF16757">
    <property type="entry name" value="Fucosidase_C"/>
    <property type="match status" value="1"/>
</dbReference>
<evidence type="ECO:0000256" key="4">
    <source>
        <dbReference type="ARBA" id="ARBA00022801"/>
    </source>
</evidence>
<dbReference type="PANTHER" id="PTHR10030">
    <property type="entry name" value="ALPHA-L-FUCOSIDASE"/>
    <property type="match status" value="1"/>
</dbReference>
<dbReference type="GO" id="GO:0004560">
    <property type="term" value="F:alpha-L-fucosidase activity"/>
    <property type="evidence" value="ECO:0007669"/>
    <property type="project" value="InterPro"/>
</dbReference>
<dbReference type="InterPro" id="IPR006624">
    <property type="entry name" value="Beta-propeller_rpt_TECPR"/>
</dbReference>
<dbReference type="EC" id="3.2.1.51" evidence="2"/>
<feature type="domain" description="Glycoside hydrolase family 29 N-terminal" evidence="7">
    <location>
        <begin position="30"/>
        <end position="409"/>
    </location>
</feature>
<dbReference type="Proteomes" id="UP000346198">
    <property type="component" value="Unassembled WGS sequence"/>
</dbReference>
<feature type="domain" description="Alpha-L-fucosidase C-terminal" evidence="8">
    <location>
        <begin position="429"/>
        <end position="500"/>
    </location>
</feature>
<dbReference type="SMART" id="SM00812">
    <property type="entry name" value="Alpha_L_fucos"/>
    <property type="match status" value="1"/>
</dbReference>
<dbReference type="Pfam" id="PF19193">
    <property type="entry name" value="Tectonin"/>
    <property type="match status" value="1"/>
</dbReference>
<proteinExistence type="inferred from homology"/>
<evidence type="ECO:0000259" key="7">
    <source>
        <dbReference type="Pfam" id="PF01120"/>
    </source>
</evidence>
<feature type="signal peptide" evidence="6">
    <location>
        <begin position="1"/>
        <end position="33"/>
    </location>
</feature>
<dbReference type="GO" id="GO:0006004">
    <property type="term" value="P:fucose metabolic process"/>
    <property type="evidence" value="ECO:0007669"/>
    <property type="project" value="TreeGrafter"/>
</dbReference>